<dbReference type="FunFam" id="3.30.1360.40:FF:000001">
    <property type="entry name" value="Ribosome-recycling factor"/>
    <property type="match status" value="1"/>
</dbReference>
<gene>
    <name evidence="5" type="primary">frr</name>
    <name evidence="8" type="ORF">E6C64_06560</name>
</gene>
<dbReference type="InterPro" id="IPR002661">
    <property type="entry name" value="Ribosome_recyc_fac"/>
</dbReference>
<evidence type="ECO:0000256" key="5">
    <source>
        <dbReference type="HAMAP-Rule" id="MF_00040"/>
    </source>
</evidence>
<keyword evidence="6" id="KW-0175">Coiled coil</keyword>
<feature type="coiled-coil region" evidence="6">
    <location>
        <begin position="126"/>
        <end position="153"/>
    </location>
</feature>
<evidence type="ECO:0000313" key="9">
    <source>
        <dbReference type="Proteomes" id="UP000309133"/>
    </source>
</evidence>
<sequence length="184" mass="20556">MIADVLSETTDRMKKAVEAAKDDFANVRTGRINPLLFQRLNVEYYGTPTPLGQLASLQTPEARMMIITPYDKSAIKEIEKAIVSNPNLGASPSNDGNIIRVTIPELTQDRRKEFVKVARGKGEDAKVSIRNIRRRAKDDLEALKSEIGEDEIARGEKDLEAITKTHVDAIEDALKRKEAELLEI</sequence>
<dbReference type="GO" id="GO:0043023">
    <property type="term" value="F:ribosomal large subunit binding"/>
    <property type="evidence" value="ECO:0007669"/>
    <property type="project" value="TreeGrafter"/>
</dbReference>
<dbReference type="PANTHER" id="PTHR20982">
    <property type="entry name" value="RIBOSOME RECYCLING FACTOR"/>
    <property type="match status" value="1"/>
</dbReference>
<comment type="subcellular location">
    <subcellularLocation>
        <location evidence="1 5">Cytoplasm</location>
    </subcellularLocation>
</comment>
<evidence type="ECO:0000313" key="8">
    <source>
        <dbReference type="EMBL" id="THG31720.1"/>
    </source>
</evidence>
<dbReference type="Gene3D" id="3.30.1360.40">
    <property type="match status" value="1"/>
</dbReference>
<dbReference type="InterPro" id="IPR023584">
    <property type="entry name" value="Ribosome_recyc_fac_dom"/>
</dbReference>
<dbReference type="Proteomes" id="UP000309133">
    <property type="component" value="Unassembled WGS sequence"/>
</dbReference>
<keyword evidence="9" id="KW-1185">Reference proteome</keyword>
<evidence type="ECO:0000256" key="1">
    <source>
        <dbReference type="ARBA" id="ARBA00004496"/>
    </source>
</evidence>
<dbReference type="SUPFAM" id="SSF55194">
    <property type="entry name" value="Ribosome recycling factor, RRF"/>
    <property type="match status" value="1"/>
</dbReference>
<proteinExistence type="inferred from homology"/>
<dbReference type="Pfam" id="PF01765">
    <property type="entry name" value="RRF"/>
    <property type="match status" value="1"/>
</dbReference>
<keyword evidence="3 5" id="KW-0963">Cytoplasm</keyword>
<comment type="caution">
    <text evidence="8">The sequence shown here is derived from an EMBL/GenBank/DDBJ whole genome shotgun (WGS) entry which is preliminary data.</text>
</comment>
<protein>
    <recommendedName>
        <fullName evidence="5">Ribosome-recycling factor</fullName>
        <shortName evidence="5">RRF</shortName>
    </recommendedName>
    <alternativeName>
        <fullName evidence="5">Ribosome-releasing factor</fullName>
    </alternativeName>
</protein>
<dbReference type="PANTHER" id="PTHR20982:SF3">
    <property type="entry name" value="MITOCHONDRIAL RIBOSOME RECYCLING FACTOR PSEUDO 1"/>
    <property type="match status" value="1"/>
</dbReference>
<reference evidence="8 9" key="1">
    <citation type="submission" date="2019-04" db="EMBL/GenBank/DDBJ databases">
        <authorList>
            <person name="Jiang L."/>
        </authorList>
    </citation>
    <scope>NUCLEOTIDE SEQUENCE [LARGE SCALE GENOMIC DNA]</scope>
    <source>
        <strain evidence="8 9">YIM 131853</strain>
    </source>
</reference>
<dbReference type="CDD" id="cd00520">
    <property type="entry name" value="RRF"/>
    <property type="match status" value="1"/>
</dbReference>
<dbReference type="EMBL" id="SSSM01000003">
    <property type="protein sequence ID" value="THG31720.1"/>
    <property type="molecule type" value="Genomic_DNA"/>
</dbReference>
<dbReference type="RefSeq" id="WP_136426840.1">
    <property type="nucleotide sequence ID" value="NZ_SSSM01000003.1"/>
</dbReference>
<keyword evidence="4 5" id="KW-0648">Protein biosynthesis</keyword>
<dbReference type="GO" id="GO:0005737">
    <property type="term" value="C:cytoplasm"/>
    <property type="evidence" value="ECO:0007669"/>
    <property type="project" value="UniProtKB-SubCell"/>
</dbReference>
<dbReference type="FunFam" id="1.10.132.20:FF:000001">
    <property type="entry name" value="Ribosome-recycling factor"/>
    <property type="match status" value="1"/>
</dbReference>
<evidence type="ECO:0000256" key="2">
    <source>
        <dbReference type="ARBA" id="ARBA00005912"/>
    </source>
</evidence>
<evidence type="ECO:0000256" key="4">
    <source>
        <dbReference type="ARBA" id="ARBA00022917"/>
    </source>
</evidence>
<dbReference type="OrthoDB" id="9804006at2"/>
<accession>A0A4S4FMI1</accession>
<comment type="function">
    <text evidence="5">Responsible for the release of ribosomes from messenger RNA at the termination of protein biosynthesis. May increase the efficiency of translation by recycling ribosomes from one round of translation to another.</text>
</comment>
<evidence type="ECO:0000256" key="6">
    <source>
        <dbReference type="SAM" id="Coils"/>
    </source>
</evidence>
<dbReference type="HAMAP" id="MF_00040">
    <property type="entry name" value="RRF"/>
    <property type="match status" value="1"/>
</dbReference>
<evidence type="ECO:0000259" key="7">
    <source>
        <dbReference type="Pfam" id="PF01765"/>
    </source>
</evidence>
<dbReference type="Gene3D" id="1.10.132.20">
    <property type="entry name" value="Ribosome-recycling factor"/>
    <property type="match status" value="1"/>
</dbReference>
<feature type="domain" description="Ribosome recycling factor" evidence="7">
    <location>
        <begin position="21"/>
        <end position="182"/>
    </location>
</feature>
<dbReference type="NCBIfam" id="TIGR00496">
    <property type="entry name" value="frr"/>
    <property type="match status" value="1"/>
</dbReference>
<comment type="similarity">
    <text evidence="2 5">Belongs to the RRF family.</text>
</comment>
<evidence type="ECO:0000256" key="3">
    <source>
        <dbReference type="ARBA" id="ARBA00022490"/>
    </source>
</evidence>
<organism evidence="8 9">
    <name type="scientific">Naasia lichenicola</name>
    <dbReference type="NCBI Taxonomy" id="2565933"/>
    <lineage>
        <taxon>Bacteria</taxon>
        <taxon>Bacillati</taxon>
        <taxon>Actinomycetota</taxon>
        <taxon>Actinomycetes</taxon>
        <taxon>Micrococcales</taxon>
        <taxon>Microbacteriaceae</taxon>
        <taxon>Naasia</taxon>
    </lineage>
</organism>
<dbReference type="InterPro" id="IPR036191">
    <property type="entry name" value="RRF_sf"/>
</dbReference>
<dbReference type="AlphaFoldDB" id="A0A4S4FMI1"/>
<dbReference type="GO" id="GO:0006415">
    <property type="term" value="P:translational termination"/>
    <property type="evidence" value="ECO:0007669"/>
    <property type="project" value="UniProtKB-UniRule"/>
</dbReference>
<name>A0A4S4FMI1_9MICO</name>